<proteinExistence type="inferred from homology"/>
<evidence type="ECO:0000256" key="1">
    <source>
        <dbReference type="ARBA" id="ARBA00005859"/>
    </source>
</evidence>
<accession>A0A1L8CXW7</accession>
<dbReference type="InterPro" id="IPR014729">
    <property type="entry name" value="Rossmann-like_a/b/a_fold"/>
</dbReference>
<feature type="binding site" evidence="8">
    <location>
        <position position="139"/>
    </location>
    <ligand>
        <name>Mg(2+)</name>
        <dbReference type="ChEBI" id="CHEBI:18420"/>
    </ligand>
</feature>
<dbReference type="SUPFAM" id="SSF52402">
    <property type="entry name" value="Adenine nucleotide alpha hydrolases-like"/>
    <property type="match status" value="1"/>
</dbReference>
<feature type="binding site" description="in other chain" evidence="8">
    <location>
        <position position="114"/>
    </location>
    <ligand>
        <name>deamido-NAD(+)</name>
        <dbReference type="ChEBI" id="CHEBI:58437"/>
        <note>ligand shared between two neighboring subunits</note>
    </ligand>
</feature>
<keyword evidence="5 8" id="KW-0067">ATP-binding</keyword>
<evidence type="ECO:0000259" key="11">
    <source>
        <dbReference type="Pfam" id="PF02540"/>
    </source>
</evidence>
<keyword evidence="2 8" id="KW-0436">Ligase</keyword>
<feature type="binding site" description="in other chain" evidence="8">
    <location>
        <position position="147"/>
    </location>
    <ligand>
        <name>deamido-NAD(+)</name>
        <dbReference type="ChEBI" id="CHEBI:58437"/>
        <note>ligand shared between two neighboring subunits</note>
    </ligand>
</feature>
<evidence type="ECO:0000313" key="12">
    <source>
        <dbReference type="EMBL" id="GAV23768.1"/>
    </source>
</evidence>
<comment type="pathway">
    <text evidence="8">Cofactor biosynthesis; NAD(+) biosynthesis; NAD(+) from deamido-NAD(+) (ammonia route): step 1/1.</text>
</comment>
<feature type="binding site" evidence="8">
    <location>
        <position position="35"/>
    </location>
    <ligand>
        <name>Mg(2+)</name>
        <dbReference type="ChEBI" id="CHEBI:18420"/>
    </ligand>
</feature>
<dbReference type="PANTHER" id="PTHR23090">
    <property type="entry name" value="NH 3 /GLUTAMINE-DEPENDENT NAD + SYNTHETASE"/>
    <property type="match status" value="1"/>
</dbReference>
<dbReference type="Gene3D" id="3.40.50.620">
    <property type="entry name" value="HUPs"/>
    <property type="match status" value="1"/>
</dbReference>
<dbReference type="STRING" id="870242.cpu_22780"/>
<dbReference type="GO" id="GO:0005737">
    <property type="term" value="C:cytoplasm"/>
    <property type="evidence" value="ECO:0007669"/>
    <property type="project" value="InterPro"/>
</dbReference>
<dbReference type="HAMAP" id="MF_00193">
    <property type="entry name" value="NadE_ammonia_dep"/>
    <property type="match status" value="1"/>
</dbReference>
<evidence type="ECO:0000256" key="5">
    <source>
        <dbReference type="ARBA" id="ARBA00022840"/>
    </source>
</evidence>
<protein>
    <recommendedName>
        <fullName evidence="8 10">NH(3)-dependent NAD(+) synthetase</fullName>
        <ecNumber evidence="8 10">6.3.1.5</ecNumber>
    </recommendedName>
</protein>
<dbReference type="EC" id="6.3.1.5" evidence="8 10"/>
<feature type="binding site" description="in other chain" evidence="8">
    <location>
        <begin position="231"/>
        <end position="232"/>
    </location>
    <ligand>
        <name>deamido-NAD(+)</name>
        <dbReference type="ChEBI" id="CHEBI:58437"/>
        <note>ligand shared between two neighboring subunits</note>
    </ligand>
</feature>
<evidence type="ECO:0000256" key="6">
    <source>
        <dbReference type="ARBA" id="ARBA00022842"/>
    </source>
</evidence>
<keyword evidence="13" id="KW-1185">Reference proteome</keyword>
<dbReference type="GO" id="GO:0004359">
    <property type="term" value="F:glutaminase activity"/>
    <property type="evidence" value="ECO:0007669"/>
    <property type="project" value="InterPro"/>
</dbReference>
<dbReference type="GO" id="GO:0046872">
    <property type="term" value="F:metal ion binding"/>
    <property type="evidence" value="ECO:0007669"/>
    <property type="project" value="UniProtKB-KW"/>
</dbReference>
<dbReference type="InterPro" id="IPR022926">
    <property type="entry name" value="NH(3)-dep_NAD(+)_synth"/>
</dbReference>
<dbReference type="GO" id="GO:0009435">
    <property type="term" value="P:NAD+ biosynthetic process"/>
    <property type="evidence" value="ECO:0007669"/>
    <property type="project" value="UniProtKB-UniRule"/>
</dbReference>
<feature type="binding site" evidence="8">
    <location>
        <position position="163"/>
    </location>
    <ligand>
        <name>ATP</name>
        <dbReference type="ChEBI" id="CHEBI:30616"/>
    </ligand>
</feature>
<organism evidence="12 13">
    <name type="scientific">Carboxydothermus pertinax</name>
    <dbReference type="NCBI Taxonomy" id="870242"/>
    <lineage>
        <taxon>Bacteria</taxon>
        <taxon>Bacillati</taxon>
        <taxon>Bacillota</taxon>
        <taxon>Clostridia</taxon>
        <taxon>Thermoanaerobacterales</taxon>
        <taxon>Thermoanaerobacteraceae</taxon>
        <taxon>Carboxydothermus</taxon>
    </lineage>
</organism>
<gene>
    <name evidence="8" type="primary">nadE</name>
    <name evidence="12" type="ORF">cpu_22780</name>
</gene>
<feature type="domain" description="NAD/GMP synthase" evidence="11">
    <location>
        <begin position="8"/>
        <end position="234"/>
    </location>
</feature>
<reference evidence="13" key="1">
    <citation type="submission" date="2016-12" db="EMBL/GenBank/DDBJ databases">
        <title>Draft Genome Sequences od Carboxydothermus pertinax and islandicus, Hydrogenogenic Carboxydotrophic Bacteria.</title>
        <authorList>
            <person name="Fukuyama Y."/>
            <person name="Ohmae K."/>
            <person name="Yoneda Y."/>
            <person name="Yoshida T."/>
            <person name="Sako Y."/>
        </authorList>
    </citation>
    <scope>NUCLEOTIDE SEQUENCE [LARGE SCALE GENOMIC DNA]</scope>
    <source>
        <strain evidence="13">Ug1</strain>
    </source>
</reference>
<dbReference type="CDD" id="cd00553">
    <property type="entry name" value="NAD_synthase"/>
    <property type="match status" value="1"/>
</dbReference>
<sequence length="241" mass="27074">MNWQEKTDKLVKWLKQKAAEANAKGLLVGVSGGVDSAVVAALIKKAFPEDSLGIIMPCFSNPQDEEDARLVVKHLNLRHIIVSLDETYTAFVNSQNKAFKHEPNKIALANIKPRLRMATLYYWAANFNYLVVGTGNRTELEIGYFTKWGDGGVDLLPIGGLTKTEVWEFARFLGLPDRIITKAPSAGLWEGQTDEGEMGYRYKDIDRYLLTGEGPAEIENYVKVMQIKSQHKKNMPEIPML</sequence>
<dbReference type="RefSeq" id="WP_075860155.1">
    <property type="nucleotide sequence ID" value="NZ_BDJK01000055.1"/>
</dbReference>
<comment type="caution">
    <text evidence="12">The sequence shown here is derived from an EMBL/GenBank/DDBJ whole genome shotgun (WGS) entry which is preliminary data.</text>
</comment>
<evidence type="ECO:0000256" key="2">
    <source>
        <dbReference type="ARBA" id="ARBA00022598"/>
    </source>
</evidence>
<comment type="similarity">
    <text evidence="1 8 9">Belongs to the NAD synthetase family.</text>
</comment>
<evidence type="ECO:0000256" key="9">
    <source>
        <dbReference type="RuleBase" id="RU003811"/>
    </source>
</evidence>
<keyword evidence="3 8" id="KW-0479">Metal-binding</keyword>
<dbReference type="PANTHER" id="PTHR23090:SF9">
    <property type="entry name" value="GLUTAMINE-DEPENDENT NAD(+) SYNTHETASE"/>
    <property type="match status" value="1"/>
</dbReference>
<evidence type="ECO:0000313" key="13">
    <source>
        <dbReference type="Proteomes" id="UP000187485"/>
    </source>
</evidence>
<dbReference type="UniPathway" id="UPA00253">
    <property type="reaction ID" value="UER00333"/>
</dbReference>
<dbReference type="InterPro" id="IPR022310">
    <property type="entry name" value="NAD/GMP_synthase"/>
</dbReference>
<evidence type="ECO:0000256" key="7">
    <source>
        <dbReference type="ARBA" id="ARBA00023027"/>
    </source>
</evidence>
<keyword evidence="4 8" id="KW-0547">Nucleotide-binding</keyword>
<evidence type="ECO:0000256" key="4">
    <source>
        <dbReference type="ARBA" id="ARBA00022741"/>
    </source>
</evidence>
<keyword evidence="7 8" id="KW-0520">NAD</keyword>
<dbReference type="GO" id="GO:0008795">
    <property type="term" value="F:NAD+ synthase activity"/>
    <property type="evidence" value="ECO:0007669"/>
    <property type="project" value="UniProtKB-UniRule"/>
</dbReference>
<feature type="binding site" evidence="8">
    <location>
        <begin position="29"/>
        <end position="36"/>
    </location>
    <ligand>
        <name>ATP</name>
        <dbReference type="ChEBI" id="CHEBI:30616"/>
    </ligand>
</feature>
<dbReference type="InterPro" id="IPR003694">
    <property type="entry name" value="NAD_synthase"/>
</dbReference>
<name>A0A1L8CXW7_9THEO</name>
<comment type="catalytic activity">
    <reaction evidence="8 10">
        <text>deamido-NAD(+) + NH4(+) + ATP = AMP + diphosphate + NAD(+) + H(+)</text>
        <dbReference type="Rhea" id="RHEA:21188"/>
        <dbReference type="ChEBI" id="CHEBI:15378"/>
        <dbReference type="ChEBI" id="CHEBI:28938"/>
        <dbReference type="ChEBI" id="CHEBI:30616"/>
        <dbReference type="ChEBI" id="CHEBI:33019"/>
        <dbReference type="ChEBI" id="CHEBI:57540"/>
        <dbReference type="ChEBI" id="CHEBI:58437"/>
        <dbReference type="ChEBI" id="CHEBI:456215"/>
        <dbReference type="EC" id="6.3.1.5"/>
    </reaction>
</comment>
<dbReference type="EMBL" id="BDJK01000055">
    <property type="protein sequence ID" value="GAV23768.1"/>
    <property type="molecule type" value="Genomic_DNA"/>
</dbReference>
<dbReference type="NCBIfam" id="TIGR00552">
    <property type="entry name" value="nadE"/>
    <property type="match status" value="1"/>
</dbReference>
<keyword evidence="6 8" id="KW-0460">Magnesium</keyword>
<dbReference type="Proteomes" id="UP000187485">
    <property type="component" value="Unassembled WGS sequence"/>
</dbReference>
<evidence type="ECO:0000256" key="10">
    <source>
        <dbReference type="RuleBase" id="RU003812"/>
    </source>
</evidence>
<dbReference type="OrthoDB" id="9803818at2"/>
<dbReference type="AlphaFoldDB" id="A0A1L8CXW7"/>
<feature type="binding site" evidence="8">
    <location>
        <position position="185"/>
    </location>
    <ligand>
        <name>ATP</name>
        <dbReference type="ChEBI" id="CHEBI:30616"/>
    </ligand>
</feature>
<comment type="function">
    <text evidence="8">Catalyzes the ATP-dependent amidation of deamido-NAD to form NAD. Uses ammonia as a nitrogen source.</text>
</comment>
<evidence type="ECO:0000256" key="3">
    <source>
        <dbReference type="ARBA" id="ARBA00022723"/>
    </source>
</evidence>
<feature type="binding site" evidence="8">
    <location>
        <position position="134"/>
    </location>
    <ligand>
        <name>ATP</name>
        <dbReference type="ChEBI" id="CHEBI:30616"/>
    </ligand>
</feature>
<dbReference type="Pfam" id="PF02540">
    <property type="entry name" value="NAD_synthase"/>
    <property type="match status" value="1"/>
</dbReference>
<feature type="binding site" evidence="8">
    <location>
        <position position="154"/>
    </location>
    <ligand>
        <name>deamido-NAD(+)</name>
        <dbReference type="ChEBI" id="CHEBI:58437"/>
        <note>ligand shared between two neighboring subunits</note>
    </ligand>
</feature>
<dbReference type="GO" id="GO:0005524">
    <property type="term" value="F:ATP binding"/>
    <property type="evidence" value="ECO:0007669"/>
    <property type="project" value="UniProtKB-UniRule"/>
</dbReference>
<comment type="subunit">
    <text evidence="8">Homodimer.</text>
</comment>
<dbReference type="GO" id="GO:0003952">
    <property type="term" value="F:NAD+ synthase (glutamine-hydrolyzing) activity"/>
    <property type="evidence" value="ECO:0007669"/>
    <property type="project" value="InterPro"/>
</dbReference>
<evidence type="ECO:0000256" key="8">
    <source>
        <dbReference type="HAMAP-Rule" id="MF_00193"/>
    </source>
</evidence>